<keyword evidence="5" id="KW-0762">Sugar transport</keyword>
<dbReference type="SUPFAM" id="SSF161098">
    <property type="entry name" value="MetI-like"/>
    <property type="match status" value="1"/>
</dbReference>
<feature type="transmembrane region" description="Helical" evidence="9">
    <location>
        <begin position="275"/>
        <end position="294"/>
    </location>
</feature>
<name>A0A075GKU7_9EURY</name>
<feature type="transmembrane region" description="Helical" evidence="9">
    <location>
        <begin position="73"/>
        <end position="90"/>
    </location>
</feature>
<feature type="transmembrane region" description="Helical" evidence="9">
    <location>
        <begin position="44"/>
        <end position="61"/>
    </location>
</feature>
<feature type="transmembrane region" description="Helical" evidence="9">
    <location>
        <begin position="102"/>
        <end position="126"/>
    </location>
</feature>
<dbReference type="GO" id="GO:0055085">
    <property type="term" value="P:transmembrane transport"/>
    <property type="evidence" value="ECO:0007669"/>
    <property type="project" value="InterPro"/>
</dbReference>
<proteinExistence type="inferred from homology"/>
<comment type="similarity">
    <text evidence="2">Belongs to the binding-protein-dependent transport system permease family. MalFG subfamily.</text>
</comment>
<feature type="transmembrane region" description="Helical" evidence="9">
    <location>
        <begin position="147"/>
        <end position="171"/>
    </location>
</feature>
<protein>
    <submittedName>
        <fullName evidence="11">Sugar ABC transporter inner membrane subunit (MalG)</fullName>
    </submittedName>
</protein>
<dbReference type="InterPro" id="IPR050901">
    <property type="entry name" value="BP-dep_ABC_trans_perm"/>
</dbReference>
<evidence type="ECO:0000256" key="7">
    <source>
        <dbReference type="ARBA" id="ARBA00022989"/>
    </source>
</evidence>
<feature type="transmembrane region" description="Helical" evidence="9">
    <location>
        <begin position="380"/>
        <end position="398"/>
    </location>
</feature>
<accession>A0A075GKU7</accession>
<evidence type="ECO:0000259" key="10">
    <source>
        <dbReference type="PROSITE" id="PS50928"/>
    </source>
</evidence>
<dbReference type="Pfam" id="PF00528">
    <property type="entry name" value="BPD_transp_1"/>
    <property type="match status" value="1"/>
</dbReference>
<comment type="subcellular location">
    <subcellularLocation>
        <location evidence="1 9">Cell membrane</location>
        <topology evidence="1 9">Multi-pass membrane protein</topology>
    </subcellularLocation>
</comment>
<evidence type="ECO:0000256" key="5">
    <source>
        <dbReference type="ARBA" id="ARBA00022597"/>
    </source>
</evidence>
<keyword evidence="6 9" id="KW-0812">Transmembrane</keyword>
<evidence type="ECO:0000256" key="1">
    <source>
        <dbReference type="ARBA" id="ARBA00004651"/>
    </source>
</evidence>
<dbReference type="InterPro" id="IPR035906">
    <property type="entry name" value="MetI-like_sf"/>
</dbReference>
<reference evidence="11" key="1">
    <citation type="journal article" date="2014" name="Genome Biol. Evol.">
        <title>Pangenome evidence for extensive interdomain horizontal transfer affecting lineage core and shell genes in uncultured planktonic thaumarchaeota and euryarchaeota.</title>
        <authorList>
            <person name="Deschamps P."/>
            <person name="Zivanovic Y."/>
            <person name="Moreira D."/>
            <person name="Rodriguez-Valera F."/>
            <person name="Lopez-Garcia P."/>
        </authorList>
    </citation>
    <scope>NUCLEOTIDE SEQUENCE</scope>
</reference>
<evidence type="ECO:0000256" key="9">
    <source>
        <dbReference type="RuleBase" id="RU363032"/>
    </source>
</evidence>
<keyword evidence="4" id="KW-1003">Cell membrane</keyword>
<dbReference type="AlphaFoldDB" id="A0A075GKU7"/>
<evidence type="ECO:0000256" key="8">
    <source>
        <dbReference type="ARBA" id="ARBA00023136"/>
    </source>
</evidence>
<dbReference type="GO" id="GO:0005886">
    <property type="term" value="C:plasma membrane"/>
    <property type="evidence" value="ECO:0007669"/>
    <property type="project" value="UniProtKB-SubCell"/>
</dbReference>
<organism evidence="11">
    <name type="scientific">uncultured marine group II/III euryarchaeote KM3_175_H12</name>
    <dbReference type="NCBI Taxonomy" id="1457933"/>
    <lineage>
        <taxon>Archaea</taxon>
        <taxon>Methanobacteriati</taxon>
        <taxon>Methanobacteriota</taxon>
        <taxon>environmental samples</taxon>
    </lineage>
</organism>
<gene>
    <name evidence="11" type="primary">malG</name>
</gene>
<dbReference type="EMBL" id="KF900715">
    <property type="protein sequence ID" value="AIF04701.1"/>
    <property type="molecule type" value="Genomic_DNA"/>
</dbReference>
<evidence type="ECO:0000256" key="6">
    <source>
        <dbReference type="ARBA" id="ARBA00022692"/>
    </source>
</evidence>
<feature type="domain" description="ABC transmembrane type-1" evidence="10">
    <location>
        <begin position="207"/>
        <end position="398"/>
    </location>
</feature>
<keyword evidence="8 9" id="KW-0472">Membrane</keyword>
<feature type="transmembrane region" description="Helical" evidence="9">
    <location>
        <begin position="244"/>
        <end position="263"/>
    </location>
</feature>
<keyword evidence="7 9" id="KW-1133">Transmembrane helix</keyword>
<feature type="transmembrane region" description="Helical" evidence="9">
    <location>
        <begin position="21"/>
        <end position="38"/>
    </location>
</feature>
<dbReference type="PANTHER" id="PTHR32243:SF50">
    <property type="entry name" value="MALTOSE_MALTODEXTRIN TRANSPORT SYSTEM PERMEASE PROTEIN MALG"/>
    <property type="match status" value="1"/>
</dbReference>
<dbReference type="CDD" id="cd06261">
    <property type="entry name" value="TM_PBP2"/>
    <property type="match status" value="1"/>
</dbReference>
<feature type="transmembrane region" description="Helical" evidence="9">
    <location>
        <begin position="323"/>
        <end position="344"/>
    </location>
</feature>
<dbReference type="PROSITE" id="PS50928">
    <property type="entry name" value="ABC_TM1"/>
    <property type="match status" value="1"/>
</dbReference>
<keyword evidence="3 9" id="KW-0813">Transport</keyword>
<sequence>MSEDLAKKHYQPVELSTLRTWIITAIFVNIAIIPIEWLRTGDGAMLSILDVAILAMLLMMFPEQQENAKRDFAILVAGIAMISAILRLGTSDLVIFDFWARAWLLIPAAITIWWISSPHVSAWVKGTMTTENAAKGLARNRQLAPKLSALGVHIILLHAVVLVLIPVIWILDIALSPGNTLGSALFDQFSTEHFSKILHGESFWVWLRNSIIVSVGTTILGLALAIPAGYAFSRFKFSGREPAMFSFLLVQMFPGIIILVPYFLVMKSLGLLNSWLGLVLAYSVTALPLCVWMLKGFFDTVPKELEEAAILDGCNQAQVFRKVILPLSVPAIAVTALFSFLAAWNEFLLALTFNTSNDMYTLPVGLASMISTTNQAWGDFAAASILVSIPVVLLFIIFQRFLIEGLSAGGVKG</sequence>
<dbReference type="PANTHER" id="PTHR32243">
    <property type="entry name" value="MALTOSE TRANSPORT SYSTEM PERMEASE-RELATED"/>
    <property type="match status" value="1"/>
</dbReference>
<evidence type="ECO:0000256" key="3">
    <source>
        <dbReference type="ARBA" id="ARBA00022448"/>
    </source>
</evidence>
<dbReference type="Gene3D" id="1.10.3720.10">
    <property type="entry name" value="MetI-like"/>
    <property type="match status" value="1"/>
</dbReference>
<evidence type="ECO:0000256" key="2">
    <source>
        <dbReference type="ARBA" id="ARBA00009047"/>
    </source>
</evidence>
<evidence type="ECO:0000256" key="4">
    <source>
        <dbReference type="ARBA" id="ARBA00022475"/>
    </source>
</evidence>
<dbReference type="InterPro" id="IPR000515">
    <property type="entry name" value="MetI-like"/>
</dbReference>
<evidence type="ECO:0000313" key="11">
    <source>
        <dbReference type="EMBL" id="AIF04701.1"/>
    </source>
</evidence>
<feature type="transmembrane region" description="Helical" evidence="9">
    <location>
        <begin position="211"/>
        <end position="232"/>
    </location>
</feature>